<reference evidence="8 9" key="1">
    <citation type="submission" date="2019-11" db="EMBL/GenBank/DDBJ databases">
        <authorList>
            <person name="Jiang L.-Q."/>
        </authorList>
    </citation>
    <scope>NUCLEOTIDE SEQUENCE [LARGE SCALE GENOMIC DNA]</scope>
    <source>
        <strain evidence="8 9">YIM 132087</strain>
    </source>
</reference>
<evidence type="ECO:0000256" key="3">
    <source>
        <dbReference type="ARBA" id="ARBA00022989"/>
    </source>
</evidence>
<dbReference type="PROSITE" id="PS50850">
    <property type="entry name" value="MFS"/>
    <property type="match status" value="1"/>
</dbReference>
<feature type="transmembrane region" description="Helical" evidence="6">
    <location>
        <begin position="226"/>
        <end position="250"/>
    </location>
</feature>
<feature type="transmembrane region" description="Helical" evidence="6">
    <location>
        <begin position="37"/>
        <end position="58"/>
    </location>
</feature>
<feature type="transmembrane region" description="Helical" evidence="6">
    <location>
        <begin position="156"/>
        <end position="178"/>
    </location>
</feature>
<feature type="transmembrane region" description="Helical" evidence="6">
    <location>
        <begin position="184"/>
        <end position="205"/>
    </location>
</feature>
<gene>
    <name evidence="8" type="ORF">GIS00_17950</name>
</gene>
<dbReference type="Pfam" id="PF07690">
    <property type="entry name" value="MFS_1"/>
    <property type="match status" value="1"/>
</dbReference>
<evidence type="ECO:0000313" key="9">
    <source>
        <dbReference type="Proteomes" id="UP000460221"/>
    </source>
</evidence>
<keyword evidence="3 6" id="KW-1133">Transmembrane helix</keyword>
<evidence type="ECO:0000259" key="7">
    <source>
        <dbReference type="PROSITE" id="PS50850"/>
    </source>
</evidence>
<dbReference type="InterPro" id="IPR036259">
    <property type="entry name" value="MFS_trans_sf"/>
</dbReference>
<feature type="transmembrane region" description="Helical" evidence="6">
    <location>
        <begin position="290"/>
        <end position="311"/>
    </location>
</feature>
<evidence type="ECO:0000256" key="1">
    <source>
        <dbReference type="ARBA" id="ARBA00004651"/>
    </source>
</evidence>
<keyword evidence="9" id="KW-1185">Reference proteome</keyword>
<dbReference type="GO" id="GO:0022857">
    <property type="term" value="F:transmembrane transporter activity"/>
    <property type="evidence" value="ECO:0007669"/>
    <property type="project" value="InterPro"/>
</dbReference>
<dbReference type="EMBL" id="WLYK01000008">
    <property type="protein sequence ID" value="MTD15821.1"/>
    <property type="molecule type" value="Genomic_DNA"/>
</dbReference>
<evidence type="ECO:0000256" key="4">
    <source>
        <dbReference type="ARBA" id="ARBA00023136"/>
    </source>
</evidence>
<comment type="caution">
    <text evidence="8">The sequence shown here is derived from an EMBL/GenBank/DDBJ whole genome shotgun (WGS) entry which is preliminary data.</text>
</comment>
<organism evidence="8 9">
    <name type="scientific">Nakamurella alba</name>
    <dbReference type="NCBI Taxonomy" id="2665158"/>
    <lineage>
        <taxon>Bacteria</taxon>
        <taxon>Bacillati</taxon>
        <taxon>Actinomycetota</taxon>
        <taxon>Actinomycetes</taxon>
        <taxon>Nakamurellales</taxon>
        <taxon>Nakamurellaceae</taxon>
        <taxon>Nakamurella</taxon>
    </lineage>
</organism>
<dbReference type="InterPro" id="IPR011701">
    <property type="entry name" value="MFS"/>
</dbReference>
<feature type="transmembrane region" description="Helical" evidence="6">
    <location>
        <begin position="323"/>
        <end position="346"/>
    </location>
</feature>
<feature type="region of interest" description="Disordered" evidence="5">
    <location>
        <begin position="1"/>
        <end position="24"/>
    </location>
</feature>
<dbReference type="Proteomes" id="UP000460221">
    <property type="component" value="Unassembled WGS sequence"/>
</dbReference>
<evidence type="ECO:0000256" key="5">
    <source>
        <dbReference type="SAM" id="MobiDB-lite"/>
    </source>
</evidence>
<feature type="domain" description="Major facilitator superfamily (MFS) profile" evidence="7">
    <location>
        <begin position="32"/>
        <end position="407"/>
    </location>
</feature>
<evidence type="ECO:0000313" key="8">
    <source>
        <dbReference type="EMBL" id="MTD15821.1"/>
    </source>
</evidence>
<dbReference type="PANTHER" id="PTHR23531:SF1">
    <property type="entry name" value="QUINOLENE RESISTANCE PROTEIN NORA"/>
    <property type="match status" value="1"/>
</dbReference>
<dbReference type="InterPro" id="IPR020846">
    <property type="entry name" value="MFS_dom"/>
</dbReference>
<dbReference type="GO" id="GO:0005886">
    <property type="term" value="C:plasma membrane"/>
    <property type="evidence" value="ECO:0007669"/>
    <property type="project" value="UniProtKB-SubCell"/>
</dbReference>
<dbReference type="PANTHER" id="PTHR23531">
    <property type="entry name" value="QUINOLENE RESISTANCE PROTEIN NORA"/>
    <property type="match status" value="1"/>
</dbReference>
<feature type="transmembrane region" description="Helical" evidence="6">
    <location>
        <begin position="70"/>
        <end position="90"/>
    </location>
</feature>
<keyword evidence="2 6" id="KW-0812">Transmembrane</keyword>
<keyword evidence="4 6" id="KW-0472">Membrane</keyword>
<dbReference type="InterPro" id="IPR052714">
    <property type="entry name" value="MFS_Exporter"/>
</dbReference>
<sequence>MPPPAAVMKAPAMPPTTRSEQPGSSSLWHLPALRRQIVLALLSFGGFFVTLSSIPLWAVDGGVPEGLAGLATTVMLAATVATQLFVPAMVRRFGQPVVLAAGLIALGAPTPLLLLDRDLWWLLVVSAIRGLGFAVVTVLMPIVATQIAPPGRHGEAIGIYGLAIAIPNLIAIPLSVALTTAGHFAVVAWIGALPLLALPLIRSFPAPAPVTTDPRDPGAGRARVPVGALTGITLVLLVITMIGGGLLAILPVQLPSGSLATVALLLFGLTSAVARWRSGVLADRTGSRPLLVGGLVFAVVALLLMSGGLLLDPGPTRTVMVLVGAAILGVGYGAVQNLSLLVSFVLAGPDRRATASALWNATFDAGTAVGALLIGAVAAGAGLGPVLAGCAALVAATLLPAWRSTPR</sequence>
<feature type="transmembrane region" description="Helical" evidence="6">
    <location>
        <begin position="120"/>
        <end position="144"/>
    </location>
</feature>
<dbReference type="Gene3D" id="1.20.1250.20">
    <property type="entry name" value="MFS general substrate transporter like domains"/>
    <property type="match status" value="1"/>
</dbReference>
<name>A0A7K1FNS9_9ACTN</name>
<feature type="transmembrane region" description="Helical" evidence="6">
    <location>
        <begin position="256"/>
        <end position="278"/>
    </location>
</feature>
<protein>
    <submittedName>
        <fullName evidence="8">MFS transporter</fullName>
    </submittedName>
</protein>
<comment type="subcellular location">
    <subcellularLocation>
        <location evidence="1">Cell membrane</location>
        <topology evidence="1">Multi-pass membrane protein</topology>
    </subcellularLocation>
</comment>
<dbReference type="SUPFAM" id="SSF103473">
    <property type="entry name" value="MFS general substrate transporter"/>
    <property type="match status" value="1"/>
</dbReference>
<feature type="transmembrane region" description="Helical" evidence="6">
    <location>
        <begin position="97"/>
        <end position="114"/>
    </location>
</feature>
<evidence type="ECO:0000256" key="2">
    <source>
        <dbReference type="ARBA" id="ARBA00022692"/>
    </source>
</evidence>
<accession>A0A7K1FNS9</accession>
<feature type="compositionally biased region" description="Low complexity" evidence="5">
    <location>
        <begin position="1"/>
        <end position="11"/>
    </location>
</feature>
<evidence type="ECO:0000256" key="6">
    <source>
        <dbReference type="SAM" id="Phobius"/>
    </source>
</evidence>
<proteinExistence type="predicted"/>
<feature type="transmembrane region" description="Helical" evidence="6">
    <location>
        <begin position="383"/>
        <end position="402"/>
    </location>
</feature>
<dbReference type="AlphaFoldDB" id="A0A7K1FNS9"/>
<feature type="transmembrane region" description="Helical" evidence="6">
    <location>
        <begin position="358"/>
        <end position="377"/>
    </location>
</feature>